<dbReference type="PROSITE" id="PS50125">
    <property type="entry name" value="GUANYLATE_CYCLASE_2"/>
    <property type="match status" value="1"/>
</dbReference>
<dbReference type="InterPro" id="IPR050401">
    <property type="entry name" value="Cyclic_nucleotide_synthase"/>
</dbReference>
<dbReference type="GO" id="GO:0004016">
    <property type="term" value="F:adenylate cyclase activity"/>
    <property type="evidence" value="ECO:0007669"/>
    <property type="project" value="TreeGrafter"/>
</dbReference>
<evidence type="ECO:0000256" key="6">
    <source>
        <dbReference type="ARBA" id="ARBA00023239"/>
    </source>
</evidence>
<dbReference type="PANTHER" id="PTHR11920:SF335">
    <property type="entry name" value="GUANYLATE CYCLASE"/>
    <property type="match status" value="1"/>
</dbReference>
<evidence type="ECO:0000256" key="7">
    <source>
        <dbReference type="RuleBase" id="RU000405"/>
    </source>
</evidence>
<feature type="region of interest" description="Disordered" evidence="8">
    <location>
        <begin position="655"/>
        <end position="678"/>
    </location>
</feature>
<evidence type="ECO:0000256" key="3">
    <source>
        <dbReference type="ARBA" id="ARBA00022741"/>
    </source>
</evidence>
<evidence type="ECO:0000313" key="10">
    <source>
        <dbReference type="EMBL" id="CAD8693066.1"/>
    </source>
</evidence>
<dbReference type="GO" id="GO:0001653">
    <property type="term" value="F:peptide receptor activity"/>
    <property type="evidence" value="ECO:0007669"/>
    <property type="project" value="TreeGrafter"/>
</dbReference>
<organism evidence="10">
    <name type="scientific">Chlamydomonas leiostraca</name>
    <dbReference type="NCBI Taxonomy" id="1034604"/>
    <lineage>
        <taxon>Eukaryota</taxon>
        <taxon>Viridiplantae</taxon>
        <taxon>Chlorophyta</taxon>
        <taxon>core chlorophytes</taxon>
        <taxon>Chlorophyceae</taxon>
        <taxon>CS clade</taxon>
        <taxon>Chlamydomonadales</taxon>
        <taxon>Chlamydomonadaceae</taxon>
        <taxon>Chlamydomonas</taxon>
    </lineage>
</organism>
<dbReference type="GO" id="GO:0007168">
    <property type="term" value="P:receptor guanylyl cyclase signaling pathway"/>
    <property type="evidence" value="ECO:0007669"/>
    <property type="project" value="TreeGrafter"/>
</dbReference>
<feature type="region of interest" description="Disordered" evidence="8">
    <location>
        <begin position="1"/>
        <end position="50"/>
    </location>
</feature>
<dbReference type="InterPro" id="IPR018297">
    <property type="entry name" value="A/G_cyclase_CS"/>
</dbReference>
<dbReference type="InterPro" id="IPR001054">
    <property type="entry name" value="A/G_cyclase"/>
</dbReference>
<keyword evidence="3" id="KW-0547">Nucleotide-binding</keyword>
<dbReference type="CDD" id="cd07302">
    <property type="entry name" value="CHD"/>
    <property type="match status" value="1"/>
</dbReference>
<feature type="compositionally biased region" description="Polar residues" evidence="8">
    <location>
        <begin position="40"/>
        <end position="50"/>
    </location>
</feature>
<dbReference type="PROSITE" id="PS00452">
    <property type="entry name" value="GUANYLATE_CYCLASE_1"/>
    <property type="match status" value="1"/>
</dbReference>
<keyword evidence="2" id="KW-0812">Transmembrane</keyword>
<dbReference type="GO" id="GO:0000166">
    <property type="term" value="F:nucleotide binding"/>
    <property type="evidence" value="ECO:0007669"/>
    <property type="project" value="UniProtKB-KW"/>
</dbReference>
<comment type="similarity">
    <text evidence="7">Belongs to the adenylyl cyclase class-4/guanylyl cyclase family.</text>
</comment>
<protein>
    <recommendedName>
        <fullName evidence="9">Guanylate cyclase domain-containing protein</fullName>
    </recommendedName>
</protein>
<evidence type="ECO:0000256" key="4">
    <source>
        <dbReference type="ARBA" id="ARBA00022989"/>
    </source>
</evidence>
<feature type="region of interest" description="Disordered" evidence="8">
    <location>
        <begin position="81"/>
        <end position="128"/>
    </location>
</feature>
<dbReference type="EMBL" id="HBFB01030804">
    <property type="protein sequence ID" value="CAD8693066.1"/>
    <property type="molecule type" value="Transcribed_RNA"/>
</dbReference>
<feature type="domain" description="Guanylate cyclase" evidence="9">
    <location>
        <begin position="456"/>
        <end position="594"/>
    </location>
</feature>
<evidence type="ECO:0000259" key="9">
    <source>
        <dbReference type="PROSITE" id="PS50125"/>
    </source>
</evidence>
<gene>
    <name evidence="10" type="ORF">CLEI1391_LOCUS17249</name>
</gene>
<evidence type="ECO:0000256" key="5">
    <source>
        <dbReference type="ARBA" id="ARBA00023136"/>
    </source>
</evidence>
<feature type="compositionally biased region" description="Polar residues" evidence="8">
    <location>
        <begin position="89"/>
        <end position="98"/>
    </location>
</feature>
<dbReference type="AlphaFoldDB" id="A0A7S0S107"/>
<dbReference type="InterPro" id="IPR029787">
    <property type="entry name" value="Nucleotide_cyclase"/>
</dbReference>
<dbReference type="SUPFAM" id="SSF55073">
    <property type="entry name" value="Nucleotide cyclase"/>
    <property type="match status" value="1"/>
</dbReference>
<proteinExistence type="inferred from homology"/>
<evidence type="ECO:0000256" key="1">
    <source>
        <dbReference type="ARBA" id="ARBA00004370"/>
    </source>
</evidence>
<dbReference type="Pfam" id="PF00211">
    <property type="entry name" value="Guanylate_cyc"/>
    <property type="match status" value="1"/>
</dbReference>
<evidence type="ECO:0000256" key="8">
    <source>
        <dbReference type="SAM" id="MobiDB-lite"/>
    </source>
</evidence>
<evidence type="ECO:0000256" key="2">
    <source>
        <dbReference type="ARBA" id="ARBA00022692"/>
    </source>
</evidence>
<keyword evidence="5" id="KW-0472">Membrane</keyword>
<accession>A0A7S0S107</accession>
<reference evidence="10" key="1">
    <citation type="submission" date="2021-01" db="EMBL/GenBank/DDBJ databases">
        <authorList>
            <person name="Corre E."/>
            <person name="Pelletier E."/>
            <person name="Niang G."/>
            <person name="Scheremetjew M."/>
            <person name="Finn R."/>
            <person name="Kale V."/>
            <person name="Holt S."/>
            <person name="Cochrane G."/>
            <person name="Meng A."/>
            <person name="Brown T."/>
            <person name="Cohen L."/>
        </authorList>
    </citation>
    <scope>NUCLEOTIDE SEQUENCE</scope>
    <source>
        <strain evidence="10">SAG 11-49</strain>
    </source>
</reference>
<feature type="compositionally biased region" description="Low complexity" evidence="8">
    <location>
        <begin position="28"/>
        <end position="39"/>
    </location>
</feature>
<dbReference type="GO" id="GO:0005886">
    <property type="term" value="C:plasma membrane"/>
    <property type="evidence" value="ECO:0007669"/>
    <property type="project" value="TreeGrafter"/>
</dbReference>
<sequence>MSVLVKPSYQQLPLQGKPLTMPGYPRRSGSVSSVTTQSSWAPSQQSSGTSIWDSPHFAATKFTKLPEVLGTIYSEACYSAADSKDGDNPSGQISQLSGATLHVRRQASRSESSFEVTRDPEQEPSMPIKRNSLQQVLEEQAELSAPTTEPEAEAGEDLDATIVSLAVARFELEQRSLLAGQPVDRCQLSMTGRTRDLDPDVLASQRSIVFERWCSALDEAEVVTGPGPCIAPSACCTPRISCHQHDDLDPWCTAIDDLDDRTTPPSLASVGAESAHVLMAEPPLAAGSTMQRPAHSVQPLLRPRDSLDSIVSSAGSSGLARAMSFGWKATRASIDIMAAHASKAAHMVSSPLGRMNSMDGPSGAEGPDSMVSPRFVRSGSRTRITYNGSTSGQGMSGGLVQRLLGDFTTGTDSPGRVSSRTSMEQFSTSGAGLEPGAATDINKSLVTLAEWHEECTILFCDVVGFTTIAQQVHPRSVMSMLNDLYTRFDNLCLRSGEKVYKVETIGDCYMLATGLLHPDPKHALTALEFAFAMRREAAKVKVPLPEGTVLDGPHPTVQIRIGLHSGRAMSGIVGKIRRRYCLFGDSINTASRMESAGAPNAVHLSDDTHALLTAGPLKQAAARGISFTCRGRVLVKGKGEMTTWWAHAPGEAPHDPLHAAASTSTALPPPRRLLSSMT</sequence>
<dbReference type="Gene3D" id="3.30.70.1230">
    <property type="entry name" value="Nucleotide cyclase"/>
    <property type="match status" value="1"/>
</dbReference>
<name>A0A7S0S107_9CHLO</name>
<dbReference type="GO" id="GO:0004383">
    <property type="term" value="F:guanylate cyclase activity"/>
    <property type="evidence" value="ECO:0007669"/>
    <property type="project" value="TreeGrafter"/>
</dbReference>
<keyword evidence="4" id="KW-1133">Transmembrane helix</keyword>
<dbReference type="PANTHER" id="PTHR11920">
    <property type="entry name" value="GUANYLYL CYCLASE"/>
    <property type="match status" value="1"/>
</dbReference>
<comment type="subcellular location">
    <subcellularLocation>
        <location evidence="1">Membrane</location>
    </subcellularLocation>
</comment>
<keyword evidence="6 7" id="KW-0456">Lyase</keyword>
<dbReference type="SMART" id="SM00044">
    <property type="entry name" value="CYCc"/>
    <property type="match status" value="1"/>
</dbReference>
<dbReference type="GO" id="GO:0035556">
    <property type="term" value="P:intracellular signal transduction"/>
    <property type="evidence" value="ECO:0007669"/>
    <property type="project" value="InterPro"/>
</dbReference>